<dbReference type="OrthoDB" id="5957452at2759"/>
<accession>A0A9X0A347</accession>
<dbReference type="AlphaFoldDB" id="A0A9X0A347"/>
<feature type="region of interest" description="Disordered" evidence="1">
    <location>
        <begin position="466"/>
        <end position="501"/>
    </location>
</feature>
<proteinExistence type="predicted"/>
<name>A0A9X0A347_9CNID</name>
<comment type="caution">
    <text evidence="2">The sequence shown here is derived from an EMBL/GenBank/DDBJ whole genome shotgun (WGS) entry which is preliminary data.</text>
</comment>
<protein>
    <submittedName>
        <fullName evidence="2">AT-rich interactive domain-containing protein 5B</fullName>
    </submittedName>
</protein>
<dbReference type="EMBL" id="MU825401">
    <property type="protein sequence ID" value="KAJ7392507.1"/>
    <property type="molecule type" value="Genomic_DNA"/>
</dbReference>
<feature type="compositionally biased region" description="Basic and acidic residues" evidence="1">
    <location>
        <begin position="483"/>
        <end position="501"/>
    </location>
</feature>
<gene>
    <name evidence="2" type="primary">ARID5B</name>
    <name evidence="2" type="ORF">OS493_012177</name>
</gene>
<evidence type="ECO:0000313" key="3">
    <source>
        <dbReference type="Proteomes" id="UP001163046"/>
    </source>
</evidence>
<evidence type="ECO:0000256" key="1">
    <source>
        <dbReference type="SAM" id="MobiDB-lite"/>
    </source>
</evidence>
<organism evidence="2 3">
    <name type="scientific">Desmophyllum pertusum</name>
    <dbReference type="NCBI Taxonomy" id="174260"/>
    <lineage>
        <taxon>Eukaryota</taxon>
        <taxon>Metazoa</taxon>
        <taxon>Cnidaria</taxon>
        <taxon>Anthozoa</taxon>
        <taxon>Hexacorallia</taxon>
        <taxon>Scleractinia</taxon>
        <taxon>Caryophylliina</taxon>
        <taxon>Caryophylliidae</taxon>
        <taxon>Desmophyllum</taxon>
    </lineage>
</organism>
<dbReference type="Proteomes" id="UP001163046">
    <property type="component" value="Unassembled WGS sequence"/>
</dbReference>
<evidence type="ECO:0000313" key="2">
    <source>
        <dbReference type="EMBL" id="KAJ7392507.1"/>
    </source>
</evidence>
<reference evidence="2" key="1">
    <citation type="submission" date="2023-01" db="EMBL/GenBank/DDBJ databases">
        <title>Genome assembly of the deep-sea coral Lophelia pertusa.</title>
        <authorList>
            <person name="Herrera S."/>
            <person name="Cordes E."/>
        </authorList>
    </citation>
    <scope>NUCLEOTIDE SEQUENCE</scope>
    <source>
        <strain evidence="2">USNM1676648</strain>
        <tissue evidence="2">Polyp</tissue>
    </source>
</reference>
<sequence>MVLVVSVYLSKYQDELLYADQKIVIKCHDMAVWQYSGVLWNSGMVPLCESDFVCVDDKYYLNSNYAAKEKETLQNAKESSKKRLLSGMCFARAQLVALGGVIAEHRSSRVLFCRDSFHHPYLDKFELSGDNKAPVLKGRPRKKRRLAQNSVLKKKRFVADIQNHLVSSPAAKRCKLSEEEESTGSDMSEGVLERIKAPPQVGRKVQSSGIPPLVKPRVQVKIAVKAKTAEVPKVAAQDVSLSRAEIPKVPPPLIPSNIIKADVVRTSQPLQSSRKQVNGNTIECSRTTPIQKQIYSSNTKLRDIEKVNHNNNNNTVLLIKPRLTDRIQTKTTVAPVTRTVAPVTSPSPLLDSRTGKILNSLVENKKPSNPPSGTTVTYTHSVEGMRTIPHVHADVRLHTASSTRPVTTTQGTVGTQLATSTCPVVRNQPVASLQQQPVTSVQAVAPKSQQVVTPLVVTSVSSSVNISDGVTSSGGGLPVRSKPSKENEERPPCVSEEIKENEIEQTEEAIMWKKKKRLRMPGSVKDEVGAPK</sequence>
<keyword evidence="3" id="KW-1185">Reference proteome</keyword>